<reference evidence="1 2" key="1">
    <citation type="submission" date="2020-08" db="EMBL/GenBank/DDBJ databases">
        <title>Genomic Encyclopedia of Type Strains, Phase IV (KMG-IV): sequencing the most valuable type-strain genomes for metagenomic binning, comparative biology and taxonomic classification.</title>
        <authorList>
            <person name="Goeker M."/>
        </authorList>
    </citation>
    <scope>NUCLEOTIDE SEQUENCE [LARGE SCALE GENOMIC DNA]</scope>
    <source>
        <strain evidence="1 2">DSM 26438</strain>
    </source>
</reference>
<evidence type="ECO:0000313" key="2">
    <source>
        <dbReference type="Proteomes" id="UP000565286"/>
    </source>
</evidence>
<sequence>MAQNRRKAQLSYVPIRHGLRPYYAACVKKITAVAPLLAFCADKKKARCYTGPKFLQIDNRT</sequence>
<comment type="caution">
    <text evidence="1">The sequence shown here is derived from an EMBL/GenBank/DDBJ whole genome shotgun (WGS) entry which is preliminary data.</text>
</comment>
<evidence type="ECO:0000313" key="1">
    <source>
        <dbReference type="EMBL" id="MBB3946199.1"/>
    </source>
</evidence>
<accession>A0A7W6CB25</accession>
<keyword evidence="2" id="KW-1185">Reference proteome</keyword>
<proteinExistence type="predicted"/>
<protein>
    <submittedName>
        <fullName evidence="1">Uncharacterized protein</fullName>
    </submittedName>
</protein>
<organism evidence="1 2">
    <name type="scientific">Rhizobium skierniewicense</name>
    <dbReference type="NCBI Taxonomy" id="984260"/>
    <lineage>
        <taxon>Bacteria</taxon>
        <taxon>Pseudomonadati</taxon>
        <taxon>Pseudomonadota</taxon>
        <taxon>Alphaproteobacteria</taxon>
        <taxon>Hyphomicrobiales</taxon>
        <taxon>Rhizobiaceae</taxon>
        <taxon>Rhizobium/Agrobacterium group</taxon>
        <taxon>Rhizobium</taxon>
    </lineage>
</organism>
<gene>
    <name evidence="1" type="ORF">GGQ73_002145</name>
</gene>
<dbReference type="EMBL" id="JACIDV010000005">
    <property type="protein sequence ID" value="MBB3946199.1"/>
    <property type="molecule type" value="Genomic_DNA"/>
</dbReference>
<name>A0A7W6CB25_9HYPH</name>
<dbReference type="Proteomes" id="UP000565286">
    <property type="component" value="Unassembled WGS sequence"/>
</dbReference>
<dbReference type="AlphaFoldDB" id="A0A7W6CB25"/>